<dbReference type="Gene3D" id="3.30.565.10">
    <property type="entry name" value="Histidine kinase-like ATPase, C-terminal domain"/>
    <property type="match status" value="1"/>
</dbReference>
<evidence type="ECO:0000259" key="2">
    <source>
        <dbReference type="Pfam" id="PF02518"/>
    </source>
</evidence>
<dbReference type="InterPro" id="IPR003594">
    <property type="entry name" value="HATPase_dom"/>
</dbReference>
<dbReference type="GO" id="GO:0140664">
    <property type="term" value="F:ATP-dependent DNA damage sensor activity"/>
    <property type="evidence" value="ECO:0007669"/>
    <property type="project" value="InterPro"/>
</dbReference>
<dbReference type="GO" id="GO:0006298">
    <property type="term" value="P:mismatch repair"/>
    <property type="evidence" value="ECO:0007669"/>
    <property type="project" value="InterPro"/>
</dbReference>
<evidence type="ECO:0000256" key="1">
    <source>
        <dbReference type="ARBA" id="ARBA00006082"/>
    </source>
</evidence>
<dbReference type="SUPFAM" id="SSF55874">
    <property type="entry name" value="ATPase domain of HSP90 chaperone/DNA topoisomerase II/histidine kinase"/>
    <property type="match status" value="1"/>
</dbReference>
<organism evidence="3">
    <name type="scientific">marine metagenome</name>
    <dbReference type="NCBI Taxonomy" id="408172"/>
    <lineage>
        <taxon>unclassified sequences</taxon>
        <taxon>metagenomes</taxon>
        <taxon>ecological metagenomes</taxon>
    </lineage>
</organism>
<accession>A0A382XY78</accession>
<dbReference type="InterPro" id="IPR038973">
    <property type="entry name" value="MutL/Mlh/Pms-like"/>
</dbReference>
<feature type="domain" description="Histidine kinase/HSP90-like ATPase" evidence="2">
    <location>
        <begin position="2"/>
        <end position="47"/>
    </location>
</feature>
<protein>
    <recommendedName>
        <fullName evidence="2">Histidine kinase/HSP90-like ATPase domain-containing protein</fullName>
    </recommendedName>
</protein>
<dbReference type="EMBL" id="UINC01171281">
    <property type="protein sequence ID" value="SVD75769.1"/>
    <property type="molecule type" value="Genomic_DNA"/>
</dbReference>
<proteinExistence type="inferred from homology"/>
<gene>
    <name evidence="3" type="ORF">METZ01_LOCUS428623</name>
</gene>
<dbReference type="GO" id="GO:0016887">
    <property type="term" value="F:ATP hydrolysis activity"/>
    <property type="evidence" value="ECO:0007669"/>
    <property type="project" value="InterPro"/>
</dbReference>
<dbReference type="InterPro" id="IPR036890">
    <property type="entry name" value="HATPase_C_sf"/>
</dbReference>
<reference evidence="3" key="1">
    <citation type="submission" date="2018-05" db="EMBL/GenBank/DDBJ databases">
        <authorList>
            <person name="Lanie J.A."/>
            <person name="Ng W.-L."/>
            <person name="Kazmierczak K.M."/>
            <person name="Andrzejewski T.M."/>
            <person name="Davidsen T.M."/>
            <person name="Wayne K.J."/>
            <person name="Tettelin H."/>
            <person name="Glass J.I."/>
            <person name="Rusch D."/>
            <person name="Podicherti R."/>
            <person name="Tsui H.-C.T."/>
            <person name="Winkler M.E."/>
        </authorList>
    </citation>
    <scope>NUCLEOTIDE SEQUENCE</scope>
</reference>
<feature type="non-terminal residue" evidence="3">
    <location>
        <position position="67"/>
    </location>
</feature>
<comment type="similarity">
    <text evidence="1">Belongs to the DNA mismatch repair MutL/HexB family.</text>
</comment>
<dbReference type="AlphaFoldDB" id="A0A382XY78"/>
<dbReference type="PANTHER" id="PTHR10073:SF12">
    <property type="entry name" value="DNA MISMATCH REPAIR PROTEIN MLH1"/>
    <property type="match status" value="1"/>
</dbReference>
<sequence length="67" mass="7347">MENALDAEATSIVVEVKRGGLDLIRVTDNGIGIVYDELGLVFERHATSKLSRIEDLDSLQTLGFRGE</sequence>
<name>A0A382XY78_9ZZZZ</name>
<dbReference type="PANTHER" id="PTHR10073">
    <property type="entry name" value="DNA MISMATCH REPAIR PROTEIN MLH, PMS, MUTL"/>
    <property type="match status" value="1"/>
</dbReference>
<dbReference type="Pfam" id="PF02518">
    <property type="entry name" value="HATPase_c"/>
    <property type="match status" value="1"/>
</dbReference>
<dbReference type="GO" id="GO:0032300">
    <property type="term" value="C:mismatch repair complex"/>
    <property type="evidence" value="ECO:0007669"/>
    <property type="project" value="InterPro"/>
</dbReference>
<evidence type="ECO:0000313" key="3">
    <source>
        <dbReference type="EMBL" id="SVD75769.1"/>
    </source>
</evidence>